<name>A0AAE3UDM6_9BACT</name>
<dbReference type="RefSeq" id="WP_314510037.1">
    <property type="nucleotide sequence ID" value="NZ_JASJOU010000002.1"/>
</dbReference>
<reference evidence="1" key="1">
    <citation type="submission" date="2023-05" db="EMBL/GenBank/DDBJ databases">
        <authorList>
            <person name="Zhang X."/>
        </authorList>
    </citation>
    <scope>NUCLEOTIDE SEQUENCE</scope>
    <source>
        <strain evidence="1">BD1B2-1</strain>
    </source>
</reference>
<protein>
    <submittedName>
        <fullName evidence="1">Uncharacterized protein</fullName>
    </submittedName>
</protein>
<proteinExistence type="predicted"/>
<evidence type="ECO:0000313" key="2">
    <source>
        <dbReference type="Proteomes" id="UP001232063"/>
    </source>
</evidence>
<evidence type="ECO:0000313" key="1">
    <source>
        <dbReference type="EMBL" id="MDJ1500506.1"/>
    </source>
</evidence>
<dbReference type="Proteomes" id="UP001232063">
    <property type="component" value="Unassembled WGS sequence"/>
</dbReference>
<accession>A0AAE3UDM6</accession>
<gene>
    <name evidence="1" type="ORF">QNI22_07615</name>
</gene>
<dbReference type="EMBL" id="JASJOU010000002">
    <property type="protein sequence ID" value="MDJ1500506.1"/>
    <property type="molecule type" value="Genomic_DNA"/>
</dbReference>
<keyword evidence="2" id="KW-1185">Reference proteome</keyword>
<comment type="caution">
    <text evidence="1">The sequence shown here is derived from an EMBL/GenBank/DDBJ whole genome shotgun (WGS) entry which is preliminary data.</text>
</comment>
<dbReference type="AlphaFoldDB" id="A0AAE3UDM6"/>
<organism evidence="1 2">
    <name type="scientific">Xanthocytophaga agilis</name>
    <dbReference type="NCBI Taxonomy" id="3048010"/>
    <lineage>
        <taxon>Bacteria</taxon>
        <taxon>Pseudomonadati</taxon>
        <taxon>Bacteroidota</taxon>
        <taxon>Cytophagia</taxon>
        <taxon>Cytophagales</taxon>
        <taxon>Rhodocytophagaceae</taxon>
        <taxon>Xanthocytophaga</taxon>
    </lineage>
</organism>
<sequence length="392" mass="43942">MARNNFKLISALRRGLWLIDMNYAAAFLPTAARLPVAWFDDDEKEEEKPVFYAISSSNGQTKRFDSLDMAEPGSIAVIPIQGPIMKETYCGSPGTQEMGVFARQADNHPNIVGHVLHLDTGGRAPPNGTLNYQKHVPDIKVSEFFTAIQQLFGLAYDFDVKNKVLNIILYKDCIQATDYIDWTEQTERAYSEETVEKTGFTLKQTVESEDELNKTLNTDWAEYKIGAGGEQIPTTASTLHMVRVPQGGRSWLVPATEQKGSSNFVGTGDNNKFSLRLLLYAGLKNDSMGNSYPLGSAVNENYTGSPFTDRSLHYAGQWGLYENNWKEWIAFLNQTRTIQRSVLMTMADLLNLSPTQKIMIDHSKYFYEKISLSISSKDGIGKAKIDLRKVTV</sequence>